<dbReference type="RefSeq" id="WP_098193993.1">
    <property type="nucleotide sequence ID" value="NZ_CP023777.1"/>
</dbReference>
<dbReference type="EMBL" id="CP023777">
    <property type="protein sequence ID" value="ATL47616.1"/>
    <property type="molecule type" value="Genomic_DNA"/>
</dbReference>
<dbReference type="Pfam" id="PF07715">
    <property type="entry name" value="Plug"/>
    <property type="match status" value="1"/>
</dbReference>
<evidence type="ECO:0000259" key="10">
    <source>
        <dbReference type="Pfam" id="PF16344"/>
    </source>
</evidence>
<dbReference type="InterPro" id="IPR037066">
    <property type="entry name" value="Plug_dom_sf"/>
</dbReference>
<name>A0A291QUJ9_9BACT</name>
<protein>
    <recommendedName>
        <fullName evidence="13">SusC/RagA family TonB-linked outer membrane protein</fullName>
    </recommendedName>
</protein>
<dbReference type="NCBIfam" id="TIGR04056">
    <property type="entry name" value="OMP_RagA_SusC"/>
    <property type="match status" value="1"/>
</dbReference>
<dbReference type="InterPro" id="IPR039426">
    <property type="entry name" value="TonB-dep_rcpt-like"/>
</dbReference>
<organism evidence="11 12">
    <name type="scientific">Chitinophaga caeni</name>
    <dbReference type="NCBI Taxonomy" id="2029983"/>
    <lineage>
        <taxon>Bacteria</taxon>
        <taxon>Pseudomonadati</taxon>
        <taxon>Bacteroidota</taxon>
        <taxon>Chitinophagia</taxon>
        <taxon>Chitinophagales</taxon>
        <taxon>Chitinophagaceae</taxon>
        <taxon>Chitinophaga</taxon>
    </lineage>
</organism>
<keyword evidence="3 7" id="KW-1134">Transmembrane beta strand</keyword>
<dbReference type="InterPro" id="IPR008969">
    <property type="entry name" value="CarboxyPept-like_regulatory"/>
</dbReference>
<feature type="chain" id="PRO_5012719422" description="SusC/RagA family TonB-linked outer membrane protein" evidence="8">
    <location>
        <begin position="31"/>
        <end position="1164"/>
    </location>
</feature>
<dbReference type="InterPro" id="IPR036942">
    <property type="entry name" value="Beta-barrel_TonB_sf"/>
</dbReference>
<keyword evidence="12" id="KW-1185">Reference proteome</keyword>
<keyword evidence="2 7" id="KW-0813">Transport</keyword>
<dbReference type="NCBIfam" id="TIGR04057">
    <property type="entry name" value="SusC_RagA_signa"/>
    <property type="match status" value="1"/>
</dbReference>
<dbReference type="Pfam" id="PF13715">
    <property type="entry name" value="CarbopepD_reg_2"/>
    <property type="match status" value="1"/>
</dbReference>
<evidence type="ECO:0000256" key="3">
    <source>
        <dbReference type="ARBA" id="ARBA00022452"/>
    </source>
</evidence>
<dbReference type="Gene3D" id="3.55.50.30">
    <property type="match status" value="1"/>
</dbReference>
<sequence>MNKYLRFMYACCTVGLVLALQLAVLGPASAAAKSQEDISVSIQVKNKNIEDVFATLSAKTGLSFHYDKSECNVKQKITLNCVNEPLEEVLYQLSTQTGLKFTRKNNKIIVRLPGIAGNNALESVTLDGKGSLVINVKGTVKDAKGSPIPGVTVMVKGTNNGTQTGPGGTYSLQANVGEILVFRSMGYNIKEAIIPTSGLVDVVLEDNVKALSEFVVTALGIQKKSKELTYATQQLNGDELSKVKDANVINSLAGKAAGVTITRSASGIGGSARVVLRGNKSTRENQPLYIIDGVPMANFSPAQPTDVWGQANGIAVTGGRDGGDGISNINPDDIETINILKGASAAALYGSQAANGVIIITTKKGKSGRVRIDVSSDFTVESVMKLPELQYKYGQTEKPGATPGTPESWGEVVNAPNHVVDFFNKGNTWNNSISLSGGSEKAQTYFSYSNTNNKGILPSSEFKRHTLNFRESLRLLNDKLTVDANITFVNQKSHNRLSPGIYYNPLPGLYLFPRGQDFDDYATHFEGFVPSRNFDLQRWWNIDYSNPDADNWRGRDDQQNPYWVLYRTASDDNRDRAMTSITAKYQLTDWLNVQARGSFDKSYDQYELKANAGTQIVIAPANGRYINEKERNTQLYADLIFNLNKKLSENWRIGATVGTSITDTKMHDRNMVGVNQNASPGLEYANKFSIANIQANALDAQHSIQRRQLQALFGSVQVGLKDYLFLDLTGRNDWSSTFAFTPTMSSGFFYYSAGITNVISDMLSLPSFINFAKIRASYAQVGNDIAPYSSRPGQFSQQILSGVGRVTFNTRTPLPGIYMKPEKNESFEIGFETRMFDDKVNLDFTYYVNNNFNQYMEVPAPVGSGYTIYYLNLGNIRNHGVEAMLTLTPLRTNNFRWNSSFNFAANRNKIVKLSDPDVPGASPSNMFTLTQFGVNMYGSFIREGGSWGDIYANRELAYNDEGQLLVKLNSQTNRYEPVINTLSQEPKKVGNPNPDFMLGWNNSFDYKDLSVSFLIDGRFGGKVMSVTQSVLDAYGVSKVTANARDNGGVPVNAFDVENDKAVSSLDPRDYYFNVGGRAGIGELYMYDATSIRLRELAISYKLPLKAKWLRDVRLGIIGRNLFFFKCDAPFDPELSMGTGNGLQGIDVFGLPATRSLGVNLKVGF</sequence>
<evidence type="ECO:0000256" key="7">
    <source>
        <dbReference type="PROSITE-ProRule" id="PRU01360"/>
    </source>
</evidence>
<dbReference type="Pfam" id="PF16344">
    <property type="entry name" value="FecR_C"/>
    <property type="match status" value="1"/>
</dbReference>
<dbReference type="AlphaFoldDB" id="A0A291QUJ9"/>
<keyword evidence="4 7" id="KW-0812">Transmembrane</keyword>
<dbReference type="InterPro" id="IPR023996">
    <property type="entry name" value="TonB-dep_OMP_SusC/RagA"/>
</dbReference>
<evidence type="ECO:0000313" key="12">
    <source>
        <dbReference type="Proteomes" id="UP000220133"/>
    </source>
</evidence>
<evidence type="ECO:0008006" key="13">
    <source>
        <dbReference type="Google" id="ProtNLM"/>
    </source>
</evidence>
<dbReference type="GO" id="GO:0009279">
    <property type="term" value="C:cell outer membrane"/>
    <property type="evidence" value="ECO:0007669"/>
    <property type="project" value="UniProtKB-SubCell"/>
</dbReference>
<dbReference type="SUPFAM" id="SSF56935">
    <property type="entry name" value="Porins"/>
    <property type="match status" value="1"/>
</dbReference>
<accession>A0A291QUJ9</accession>
<keyword evidence="6 7" id="KW-0998">Cell outer membrane</keyword>
<dbReference type="InterPro" id="IPR012910">
    <property type="entry name" value="Plug_dom"/>
</dbReference>
<dbReference type="Proteomes" id="UP000220133">
    <property type="component" value="Chromosome"/>
</dbReference>
<evidence type="ECO:0000256" key="4">
    <source>
        <dbReference type="ARBA" id="ARBA00022692"/>
    </source>
</evidence>
<keyword evidence="5 7" id="KW-0472">Membrane</keyword>
<evidence type="ECO:0000313" key="11">
    <source>
        <dbReference type="EMBL" id="ATL47616.1"/>
    </source>
</evidence>
<evidence type="ECO:0000256" key="1">
    <source>
        <dbReference type="ARBA" id="ARBA00004571"/>
    </source>
</evidence>
<reference evidence="11 12" key="1">
    <citation type="submission" date="2017-10" db="EMBL/GenBank/DDBJ databases">
        <title>Paenichitinophaga pekingensis gen. nov., sp. nov., isolated from activated sludge.</title>
        <authorList>
            <person name="Jin D."/>
            <person name="Kong X."/>
            <person name="Deng Y."/>
            <person name="Bai Z."/>
        </authorList>
    </citation>
    <scope>NUCLEOTIDE SEQUENCE [LARGE SCALE GENOMIC DNA]</scope>
    <source>
        <strain evidence="11 12">13</strain>
    </source>
</reference>
<proteinExistence type="inferred from homology"/>
<dbReference type="Gene3D" id="2.40.170.20">
    <property type="entry name" value="TonB-dependent receptor, beta-barrel domain"/>
    <property type="match status" value="1"/>
</dbReference>
<dbReference type="PROSITE" id="PS52016">
    <property type="entry name" value="TONB_DEPENDENT_REC_3"/>
    <property type="match status" value="1"/>
</dbReference>
<dbReference type="Gene3D" id="2.170.130.10">
    <property type="entry name" value="TonB-dependent receptor, plug domain"/>
    <property type="match status" value="1"/>
</dbReference>
<dbReference type="SUPFAM" id="SSF49464">
    <property type="entry name" value="Carboxypeptidase regulatory domain-like"/>
    <property type="match status" value="1"/>
</dbReference>
<evidence type="ECO:0000259" key="9">
    <source>
        <dbReference type="Pfam" id="PF07715"/>
    </source>
</evidence>
<dbReference type="OrthoDB" id="9768177at2"/>
<dbReference type="KEGG" id="cbae:COR50_10810"/>
<comment type="similarity">
    <text evidence="7">Belongs to the TonB-dependent receptor family.</text>
</comment>
<evidence type="ECO:0000256" key="6">
    <source>
        <dbReference type="ARBA" id="ARBA00023237"/>
    </source>
</evidence>
<feature type="signal peptide" evidence="8">
    <location>
        <begin position="1"/>
        <end position="30"/>
    </location>
</feature>
<evidence type="ECO:0000256" key="2">
    <source>
        <dbReference type="ARBA" id="ARBA00022448"/>
    </source>
</evidence>
<dbReference type="InterPro" id="IPR023997">
    <property type="entry name" value="TonB-dep_OMP_SusC/RagA_CS"/>
</dbReference>
<evidence type="ECO:0000256" key="5">
    <source>
        <dbReference type="ARBA" id="ARBA00023136"/>
    </source>
</evidence>
<feature type="domain" description="Protein FecR C-terminal" evidence="10">
    <location>
        <begin position="45"/>
        <end position="110"/>
    </location>
</feature>
<gene>
    <name evidence="11" type="ORF">COR50_10810</name>
</gene>
<dbReference type="Gene3D" id="2.60.40.1120">
    <property type="entry name" value="Carboxypeptidase-like, regulatory domain"/>
    <property type="match status" value="1"/>
</dbReference>
<comment type="subcellular location">
    <subcellularLocation>
        <location evidence="1 7">Cell outer membrane</location>
        <topology evidence="1 7">Multi-pass membrane protein</topology>
    </subcellularLocation>
</comment>
<dbReference type="InterPro" id="IPR032508">
    <property type="entry name" value="FecR_C"/>
</dbReference>
<evidence type="ECO:0000256" key="8">
    <source>
        <dbReference type="SAM" id="SignalP"/>
    </source>
</evidence>
<feature type="domain" description="TonB-dependent receptor plug" evidence="9">
    <location>
        <begin position="226"/>
        <end position="357"/>
    </location>
</feature>
<keyword evidence="8" id="KW-0732">Signal</keyword>